<comment type="caution">
    <text evidence="9">The sequence shown here is derived from an EMBL/GenBank/DDBJ whole genome shotgun (WGS) entry which is preliminary data.</text>
</comment>
<dbReference type="GO" id="GO:0003676">
    <property type="term" value="F:nucleic acid binding"/>
    <property type="evidence" value="ECO:0007669"/>
    <property type="project" value="InterPro"/>
</dbReference>
<reference evidence="9" key="1">
    <citation type="submission" date="2022-03" db="EMBL/GenBank/DDBJ databases">
        <authorList>
            <person name="Martin C."/>
        </authorList>
    </citation>
    <scope>NUCLEOTIDE SEQUENCE</scope>
</reference>
<keyword evidence="5" id="KW-0269">Exonuclease</keyword>
<dbReference type="Pfam" id="PF00929">
    <property type="entry name" value="RNase_T"/>
    <property type="match status" value="1"/>
</dbReference>
<keyword evidence="2" id="KW-0540">Nuclease</keyword>
<feature type="non-terminal residue" evidence="9">
    <location>
        <position position="148"/>
    </location>
</feature>
<dbReference type="InterPro" id="IPR012337">
    <property type="entry name" value="RNaseH-like_sf"/>
</dbReference>
<name>A0A8S4PPU7_OWEFU</name>
<dbReference type="Gene3D" id="3.30.420.10">
    <property type="entry name" value="Ribonuclease H-like superfamily/Ribonuclease H"/>
    <property type="match status" value="1"/>
</dbReference>
<dbReference type="InterPro" id="IPR036397">
    <property type="entry name" value="RNaseH_sf"/>
</dbReference>
<dbReference type="AlphaFoldDB" id="A0A8S4PPU7"/>
<dbReference type="EMBL" id="CAIIXF020000009">
    <property type="protein sequence ID" value="CAH1795266.1"/>
    <property type="molecule type" value="Genomic_DNA"/>
</dbReference>
<feature type="domain" description="Exonuclease" evidence="8">
    <location>
        <begin position="14"/>
        <end position="147"/>
    </location>
</feature>
<dbReference type="OrthoDB" id="6105396at2759"/>
<dbReference type="PANTHER" id="PTHR13058:SF19">
    <property type="entry name" value="LD40940P"/>
    <property type="match status" value="1"/>
</dbReference>
<proteinExistence type="inferred from homology"/>
<dbReference type="InterPro" id="IPR040393">
    <property type="entry name" value="TREX1/2"/>
</dbReference>
<evidence type="ECO:0000259" key="8">
    <source>
        <dbReference type="SMART" id="SM00479"/>
    </source>
</evidence>
<evidence type="ECO:0000256" key="1">
    <source>
        <dbReference type="ARBA" id="ARBA00001946"/>
    </source>
</evidence>
<evidence type="ECO:0000256" key="4">
    <source>
        <dbReference type="ARBA" id="ARBA00022801"/>
    </source>
</evidence>
<dbReference type="SUPFAM" id="SSF53098">
    <property type="entry name" value="Ribonuclease H-like"/>
    <property type="match status" value="1"/>
</dbReference>
<comment type="cofactor">
    <cofactor evidence="1">
        <name>Mg(2+)</name>
        <dbReference type="ChEBI" id="CHEBI:18420"/>
    </cofactor>
</comment>
<dbReference type="GO" id="GO:0046872">
    <property type="term" value="F:metal ion binding"/>
    <property type="evidence" value="ECO:0007669"/>
    <property type="project" value="UniProtKB-KW"/>
</dbReference>
<evidence type="ECO:0000313" key="9">
    <source>
        <dbReference type="EMBL" id="CAH1795266.1"/>
    </source>
</evidence>
<evidence type="ECO:0000256" key="3">
    <source>
        <dbReference type="ARBA" id="ARBA00022723"/>
    </source>
</evidence>
<evidence type="ECO:0000313" key="10">
    <source>
        <dbReference type="Proteomes" id="UP000749559"/>
    </source>
</evidence>
<keyword evidence="3" id="KW-0479">Metal-binding</keyword>
<evidence type="ECO:0000256" key="7">
    <source>
        <dbReference type="ARBA" id="ARBA00025769"/>
    </source>
</evidence>
<dbReference type="Proteomes" id="UP000749559">
    <property type="component" value="Unassembled WGS sequence"/>
</dbReference>
<gene>
    <name evidence="9" type="ORF">OFUS_LOCUS19832</name>
</gene>
<evidence type="ECO:0000256" key="6">
    <source>
        <dbReference type="ARBA" id="ARBA00022842"/>
    </source>
</evidence>
<dbReference type="GO" id="GO:0008296">
    <property type="term" value="F:3'-5'-DNA exonuclease activity"/>
    <property type="evidence" value="ECO:0007669"/>
    <property type="project" value="TreeGrafter"/>
</dbReference>
<dbReference type="PANTHER" id="PTHR13058">
    <property type="entry name" value="THREE PRIME REPAIR EXONUCLEASE 1, 2"/>
    <property type="match status" value="1"/>
</dbReference>
<accession>A0A8S4PPU7</accession>
<dbReference type="SMART" id="SM00479">
    <property type="entry name" value="EXOIII"/>
    <property type="match status" value="1"/>
</dbReference>
<dbReference type="GO" id="GO:0006308">
    <property type="term" value="P:DNA catabolic process"/>
    <property type="evidence" value="ECO:0007669"/>
    <property type="project" value="TreeGrafter"/>
</dbReference>
<evidence type="ECO:0000256" key="2">
    <source>
        <dbReference type="ARBA" id="ARBA00022722"/>
    </source>
</evidence>
<organism evidence="9 10">
    <name type="scientific">Owenia fusiformis</name>
    <name type="common">Polychaete worm</name>
    <dbReference type="NCBI Taxonomy" id="6347"/>
    <lineage>
        <taxon>Eukaryota</taxon>
        <taxon>Metazoa</taxon>
        <taxon>Spiralia</taxon>
        <taxon>Lophotrochozoa</taxon>
        <taxon>Annelida</taxon>
        <taxon>Polychaeta</taxon>
        <taxon>Sedentaria</taxon>
        <taxon>Canalipalpata</taxon>
        <taxon>Sabellida</taxon>
        <taxon>Oweniida</taxon>
        <taxon>Oweniidae</taxon>
        <taxon>Owenia</taxon>
    </lineage>
</organism>
<sequence length="148" mass="16656">MAAAMKQYCAKPPSVAIYDLEATGLEDDSQITQISVKLANGVVFNRYVRPTIDIPDRVVRLTGIQIRGDKMYADGKPVPSVPIAEALKDMAEFLSETKVTLTAHYGDRFDHPKLMRNIKACGLIDDFRAKVDGFADTWIFFKKVWQCR</sequence>
<comment type="similarity">
    <text evidence="7">Belongs to the exonuclease superfamily. TREX family.</text>
</comment>
<keyword evidence="10" id="KW-1185">Reference proteome</keyword>
<dbReference type="InterPro" id="IPR013520">
    <property type="entry name" value="Ribonucl_H"/>
</dbReference>
<keyword evidence="6" id="KW-0460">Magnesium</keyword>
<keyword evidence="4" id="KW-0378">Hydrolase</keyword>
<evidence type="ECO:0000256" key="5">
    <source>
        <dbReference type="ARBA" id="ARBA00022839"/>
    </source>
</evidence>
<protein>
    <recommendedName>
        <fullName evidence="8">Exonuclease domain-containing protein</fullName>
    </recommendedName>
</protein>
<dbReference type="GO" id="GO:0005737">
    <property type="term" value="C:cytoplasm"/>
    <property type="evidence" value="ECO:0007669"/>
    <property type="project" value="TreeGrafter"/>
</dbReference>